<keyword evidence="2" id="KW-0812">Transmembrane</keyword>
<sequence length="172" mass="20116">MTETSNNGTSSDEEMELRNEKPIKVKQEIYTKILLNLDNTRLCLLRNKNSTMSQLDINTKETKEHMKAIQNLIQEELNSNAYVRSIAQDIINISCEVIKKQKCLNKNVINSQEKNLNEIIDNLRINLKSTSQLKYKKKEFIIQTHPFMILHTINGYWMLLCIVVLVFAFYGY</sequence>
<dbReference type="Proteomes" id="UP000887013">
    <property type="component" value="Unassembled WGS sequence"/>
</dbReference>
<evidence type="ECO:0000256" key="2">
    <source>
        <dbReference type="SAM" id="Phobius"/>
    </source>
</evidence>
<accession>A0A8X6T9Q4</accession>
<dbReference type="AlphaFoldDB" id="A0A8X6T9Q4"/>
<feature type="transmembrane region" description="Helical" evidence="2">
    <location>
        <begin position="147"/>
        <end position="170"/>
    </location>
</feature>
<protein>
    <submittedName>
        <fullName evidence="3">Uncharacterized protein</fullName>
    </submittedName>
</protein>
<evidence type="ECO:0000256" key="1">
    <source>
        <dbReference type="SAM" id="MobiDB-lite"/>
    </source>
</evidence>
<keyword evidence="2" id="KW-1133">Transmembrane helix</keyword>
<name>A0A8X6T9Q4_NEPPI</name>
<evidence type="ECO:0000313" key="3">
    <source>
        <dbReference type="EMBL" id="GFS85192.1"/>
    </source>
</evidence>
<gene>
    <name evidence="3" type="primary">NCL1_07734</name>
    <name evidence="3" type="ORF">NPIL_379331</name>
</gene>
<feature type="region of interest" description="Disordered" evidence="1">
    <location>
        <begin position="1"/>
        <end position="20"/>
    </location>
</feature>
<evidence type="ECO:0000313" key="4">
    <source>
        <dbReference type="Proteomes" id="UP000887013"/>
    </source>
</evidence>
<comment type="caution">
    <text evidence="3">The sequence shown here is derived from an EMBL/GenBank/DDBJ whole genome shotgun (WGS) entry which is preliminary data.</text>
</comment>
<feature type="compositionally biased region" description="Polar residues" evidence="1">
    <location>
        <begin position="1"/>
        <end position="10"/>
    </location>
</feature>
<dbReference type="EMBL" id="BMAW01003722">
    <property type="protein sequence ID" value="GFS85192.1"/>
    <property type="molecule type" value="Genomic_DNA"/>
</dbReference>
<organism evidence="3 4">
    <name type="scientific">Nephila pilipes</name>
    <name type="common">Giant wood spider</name>
    <name type="synonym">Nephila maculata</name>
    <dbReference type="NCBI Taxonomy" id="299642"/>
    <lineage>
        <taxon>Eukaryota</taxon>
        <taxon>Metazoa</taxon>
        <taxon>Ecdysozoa</taxon>
        <taxon>Arthropoda</taxon>
        <taxon>Chelicerata</taxon>
        <taxon>Arachnida</taxon>
        <taxon>Araneae</taxon>
        <taxon>Araneomorphae</taxon>
        <taxon>Entelegynae</taxon>
        <taxon>Araneoidea</taxon>
        <taxon>Nephilidae</taxon>
        <taxon>Nephila</taxon>
    </lineage>
</organism>
<proteinExistence type="predicted"/>
<dbReference type="OrthoDB" id="6442378at2759"/>
<keyword evidence="4" id="KW-1185">Reference proteome</keyword>
<keyword evidence="2" id="KW-0472">Membrane</keyword>
<reference evidence="3" key="1">
    <citation type="submission" date="2020-08" db="EMBL/GenBank/DDBJ databases">
        <title>Multicomponent nature underlies the extraordinary mechanical properties of spider dragline silk.</title>
        <authorList>
            <person name="Kono N."/>
            <person name="Nakamura H."/>
            <person name="Mori M."/>
            <person name="Yoshida Y."/>
            <person name="Ohtoshi R."/>
            <person name="Malay A.D."/>
            <person name="Moran D.A.P."/>
            <person name="Tomita M."/>
            <person name="Numata K."/>
            <person name="Arakawa K."/>
        </authorList>
    </citation>
    <scope>NUCLEOTIDE SEQUENCE</scope>
</reference>